<organism evidence="1 2">
    <name type="scientific">Panagrolaimus sp. ES5</name>
    <dbReference type="NCBI Taxonomy" id="591445"/>
    <lineage>
        <taxon>Eukaryota</taxon>
        <taxon>Metazoa</taxon>
        <taxon>Ecdysozoa</taxon>
        <taxon>Nematoda</taxon>
        <taxon>Chromadorea</taxon>
        <taxon>Rhabditida</taxon>
        <taxon>Tylenchina</taxon>
        <taxon>Panagrolaimomorpha</taxon>
        <taxon>Panagrolaimoidea</taxon>
        <taxon>Panagrolaimidae</taxon>
        <taxon>Panagrolaimus</taxon>
    </lineage>
</organism>
<accession>A0AC34G8N4</accession>
<name>A0AC34G8N4_9BILA</name>
<evidence type="ECO:0000313" key="2">
    <source>
        <dbReference type="WBParaSite" id="ES5_v2.g25707.t1"/>
    </source>
</evidence>
<reference evidence="2" key="1">
    <citation type="submission" date="2022-11" db="UniProtKB">
        <authorList>
            <consortium name="WormBaseParasite"/>
        </authorList>
    </citation>
    <scope>IDENTIFICATION</scope>
</reference>
<dbReference type="Proteomes" id="UP000887579">
    <property type="component" value="Unplaced"/>
</dbReference>
<sequence length="383" mass="44123">RIGYGEITPADLFQFAVLLHSPGSICTGSIISKRHVLTAAHFIYDKESLKTEHDTYRVYGKTPYHVEVRAVGLIDQSKMPMTTTVYLPKTYTWPPRKWNDIAILEFPEGTDFGVEPVKSQKQFRTLKICGGNETHKALSGDSGGPMLIYRNDKWYQIGVSAETGDYDTRTRISAYCNFIEEVTKNDVQCESIFPENKNNNKMLTIKYFEPIYKGQETPSKMFDFVIPLYSYHYQHGCTATVISKRHLLTSGYCVYVNDETERVTNYSNFRSVYAKFFPDFRSKNVHLSFVEPVNVTAYFSLNYKWPWDHNLAIIEFPDGTDFGIEPLTLGKDYFQVYLDNETFIVAGYGKYEFKNSMHTIAGASPILRHTNARFQSDRYTDIK</sequence>
<protein>
    <submittedName>
        <fullName evidence="2">Peptidase S1 domain-containing protein</fullName>
    </submittedName>
</protein>
<proteinExistence type="predicted"/>
<dbReference type="WBParaSite" id="ES5_v2.g25707.t1">
    <property type="protein sequence ID" value="ES5_v2.g25707.t1"/>
    <property type="gene ID" value="ES5_v2.g25707"/>
</dbReference>
<evidence type="ECO:0000313" key="1">
    <source>
        <dbReference type="Proteomes" id="UP000887579"/>
    </source>
</evidence>